<dbReference type="GO" id="GO:0042026">
    <property type="term" value="P:protein refolding"/>
    <property type="evidence" value="ECO:0007669"/>
    <property type="project" value="TreeGrafter"/>
</dbReference>
<dbReference type="KEGG" id="age:AA314_06891"/>
<sequence>MASARPPPPPGTPPAPPTAASAPPPPPAAASQSRAQPPTLAPGAVPPPPPVSTTPGSGPRPAVRPTTSLPAVAPAGTPPARPPSAVGPVRPPPPPPAALQPPPPPVAPTIAPLVPPVAPAVPPAPPAAAVQPPPPPPAAAGKTMDLDPSQMTELWDRCARLDQMDYFEVLMVERSSAPADIKKAFYRESRTYHPDRFFHLDNKELKDRVHDLYKRVTEAYYVLRDDAKRRQYTANISGPERAQKLRFSESSEAETRAASKRQVEEQIGVHPKGRQFYQTGAADADAGRWASAERNLKMALTYEPANTRYKEKLAEVQKVLLDESRKQGDAFKIR</sequence>
<dbReference type="PROSITE" id="PS50076">
    <property type="entry name" value="DNAJ_2"/>
    <property type="match status" value="1"/>
</dbReference>
<evidence type="ECO:0000256" key="1">
    <source>
        <dbReference type="ARBA" id="ARBA00023186"/>
    </source>
</evidence>
<feature type="domain" description="J" evidence="3">
    <location>
        <begin position="165"/>
        <end position="236"/>
    </location>
</feature>
<dbReference type="Pfam" id="PF00226">
    <property type="entry name" value="DnaJ"/>
    <property type="match status" value="1"/>
</dbReference>
<feature type="compositionally biased region" description="Basic and acidic residues" evidence="2">
    <location>
        <begin position="245"/>
        <end position="264"/>
    </location>
</feature>
<dbReference type="SUPFAM" id="SSF46565">
    <property type="entry name" value="Chaperone J-domain"/>
    <property type="match status" value="1"/>
</dbReference>
<reference evidence="4 5" key="1">
    <citation type="submission" date="2015-05" db="EMBL/GenBank/DDBJ databases">
        <title>Genome assembly of Archangium gephyra DSM 2261.</title>
        <authorList>
            <person name="Sharma G."/>
            <person name="Subramanian S."/>
        </authorList>
    </citation>
    <scope>NUCLEOTIDE SEQUENCE [LARGE SCALE GENOMIC DNA]</scope>
    <source>
        <strain evidence="4 5">DSM 2261</strain>
    </source>
</reference>
<dbReference type="Gene3D" id="1.10.287.110">
    <property type="entry name" value="DnaJ domain"/>
    <property type="match status" value="1"/>
</dbReference>
<dbReference type="SMART" id="SM00271">
    <property type="entry name" value="DnaJ"/>
    <property type="match status" value="1"/>
</dbReference>
<feature type="compositionally biased region" description="Pro residues" evidence="2">
    <location>
        <begin position="1"/>
        <end position="28"/>
    </location>
</feature>
<protein>
    <submittedName>
        <fullName evidence="4">Heat shock protein DnaJ domain protein</fullName>
    </submittedName>
</protein>
<dbReference type="CDD" id="cd06257">
    <property type="entry name" value="DnaJ"/>
    <property type="match status" value="1"/>
</dbReference>
<evidence type="ECO:0000256" key="2">
    <source>
        <dbReference type="SAM" id="MobiDB-lite"/>
    </source>
</evidence>
<keyword evidence="1" id="KW-0143">Chaperone</keyword>
<evidence type="ECO:0000259" key="3">
    <source>
        <dbReference type="PROSITE" id="PS50076"/>
    </source>
</evidence>
<dbReference type="InterPro" id="IPR001623">
    <property type="entry name" value="DnaJ_domain"/>
</dbReference>
<dbReference type="PANTHER" id="PTHR43096:SF52">
    <property type="entry name" value="DNAJ HOMOLOG 1, MITOCHONDRIAL-RELATED"/>
    <property type="match status" value="1"/>
</dbReference>
<feature type="compositionally biased region" description="Low complexity" evidence="2">
    <location>
        <begin position="29"/>
        <end position="43"/>
    </location>
</feature>
<keyword evidence="4" id="KW-0346">Stress response</keyword>
<dbReference type="GO" id="GO:0051082">
    <property type="term" value="F:unfolded protein binding"/>
    <property type="evidence" value="ECO:0007669"/>
    <property type="project" value="TreeGrafter"/>
</dbReference>
<name>A0AAC8TGY4_9BACT</name>
<dbReference type="AlphaFoldDB" id="A0AAC8TGY4"/>
<gene>
    <name evidence="4" type="ORF">AA314_06891</name>
</gene>
<accession>A0AAC8TGY4</accession>
<evidence type="ECO:0000313" key="4">
    <source>
        <dbReference type="EMBL" id="AKJ05265.1"/>
    </source>
</evidence>
<dbReference type="GO" id="GO:0005737">
    <property type="term" value="C:cytoplasm"/>
    <property type="evidence" value="ECO:0007669"/>
    <property type="project" value="TreeGrafter"/>
</dbReference>
<evidence type="ECO:0000313" key="5">
    <source>
        <dbReference type="Proteomes" id="UP000035579"/>
    </source>
</evidence>
<dbReference type="PANTHER" id="PTHR43096">
    <property type="entry name" value="DNAJ HOMOLOG 1, MITOCHONDRIAL-RELATED"/>
    <property type="match status" value="1"/>
</dbReference>
<feature type="region of interest" description="Disordered" evidence="2">
    <location>
        <begin position="245"/>
        <end position="265"/>
    </location>
</feature>
<dbReference type="PRINTS" id="PR00625">
    <property type="entry name" value="JDOMAIN"/>
</dbReference>
<feature type="compositionally biased region" description="Pro residues" evidence="2">
    <location>
        <begin position="89"/>
        <end position="138"/>
    </location>
</feature>
<dbReference type="PRINTS" id="PR01217">
    <property type="entry name" value="PRICHEXTENSN"/>
</dbReference>
<proteinExistence type="predicted"/>
<dbReference type="Proteomes" id="UP000035579">
    <property type="component" value="Chromosome"/>
</dbReference>
<organism evidence="4 5">
    <name type="scientific">Archangium gephyra</name>
    <dbReference type="NCBI Taxonomy" id="48"/>
    <lineage>
        <taxon>Bacteria</taxon>
        <taxon>Pseudomonadati</taxon>
        <taxon>Myxococcota</taxon>
        <taxon>Myxococcia</taxon>
        <taxon>Myxococcales</taxon>
        <taxon>Cystobacterineae</taxon>
        <taxon>Archangiaceae</taxon>
        <taxon>Archangium</taxon>
    </lineage>
</organism>
<dbReference type="InterPro" id="IPR036869">
    <property type="entry name" value="J_dom_sf"/>
</dbReference>
<dbReference type="EMBL" id="CP011509">
    <property type="protein sequence ID" value="AKJ05265.1"/>
    <property type="molecule type" value="Genomic_DNA"/>
</dbReference>
<feature type="region of interest" description="Disordered" evidence="2">
    <location>
        <begin position="1"/>
        <end position="145"/>
    </location>
</feature>